<protein>
    <recommendedName>
        <fullName evidence="2">Glycosyl hydrolases family 2 sugar binding domain-containing protein</fullName>
    </recommendedName>
</protein>
<dbReference type="InterPro" id="IPR008979">
    <property type="entry name" value="Galactose-bd-like_sf"/>
</dbReference>
<reference evidence="1" key="1">
    <citation type="journal article" date="2014" name="Front. Microbiol.">
        <title>High frequency of phylogenetically diverse reductive dehalogenase-homologous genes in deep subseafloor sedimentary metagenomes.</title>
        <authorList>
            <person name="Kawai M."/>
            <person name="Futagami T."/>
            <person name="Toyoda A."/>
            <person name="Takaki Y."/>
            <person name="Nishi S."/>
            <person name="Hori S."/>
            <person name="Arai W."/>
            <person name="Tsubouchi T."/>
            <person name="Morono Y."/>
            <person name="Uchiyama I."/>
            <person name="Ito T."/>
            <person name="Fujiyama A."/>
            <person name="Inagaki F."/>
            <person name="Takami H."/>
        </authorList>
    </citation>
    <scope>NUCLEOTIDE SEQUENCE</scope>
    <source>
        <strain evidence="1">Expedition CK06-06</strain>
    </source>
</reference>
<sequence length="205" mass="23794">MQQLKYKYQLENLAVTLILSFLVLFIACRHNTTRRIAPEAVKGILDLTDWNFKKDGPVDLNGEYEFYWSRHLLPSDFAKAIPPQKTGFIKVPGYWKDYTFNGKKFPGKGYVTYRLNILLNEQKEPLALRSLEISTAYNIYVNGQKVASLGQAGKNLETTIPRQFPHIVDFELKTNQMEIIFQVSNFHHRRGGLWEVIQLGRKKDI</sequence>
<dbReference type="PROSITE" id="PS51257">
    <property type="entry name" value="PROKAR_LIPOPROTEIN"/>
    <property type="match status" value="1"/>
</dbReference>
<gene>
    <name evidence="1" type="ORF">S01H4_42718</name>
</gene>
<comment type="caution">
    <text evidence="1">The sequence shown here is derived from an EMBL/GenBank/DDBJ whole genome shotgun (WGS) entry which is preliminary data.</text>
</comment>
<accession>X1D9K6</accession>
<name>X1D9K6_9ZZZZ</name>
<dbReference type="Gene3D" id="2.60.120.260">
    <property type="entry name" value="Galactose-binding domain-like"/>
    <property type="match status" value="1"/>
</dbReference>
<dbReference type="SUPFAM" id="SSF49785">
    <property type="entry name" value="Galactose-binding domain-like"/>
    <property type="match status" value="1"/>
</dbReference>
<dbReference type="AlphaFoldDB" id="X1D9K6"/>
<evidence type="ECO:0008006" key="2">
    <source>
        <dbReference type="Google" id="ProtNLM"/>
    </source>
</evidence>
<feature type="non-terminal residue" evidence="1">
    <location>
        <position position="205"/>
    </location>
</feature>
<organism evidence="1">
    <name type="scientific">marine sediment metagenome</name>
    <dbReference type="NCBI Taxonomy" id="412755"/>
    <lineage>
        <taxon>unclassified sequences</taxon>
        <taxon>metagenomes</taxon>
        <taxon>ecological metagenomes</taxon>
    </lineage>
</organism>
<proteinExistence type="predicted"/>
<dbReference type="EMBL" id="BART01023488">
    <property type="protein sequence ID" value="GAG93111.1"/>
    <property type="molecule type" value="Genomic_DNA"/>
</dbReference>
<evidence type="ECO:0000313" key="1">
    <source>
        <dbReference type="EMBL" id="GAG93111.1"/>
    </source>
</evidence>